<evidence type="ECO:0000313" key="4">
    <source>
        <dbReference type="Proteomes" id="UP000002051"/>
    </source>
</evidence>
<dbReference type="PANTHER" id="PTHR31900:SF34">
    <property type="entry name" value="EMB|CAB62440.1-RELATED"/>
    <property type="match status" value="1"/>
</dbReference>
<feature type="domain" description="FBD" evidence="1">
    <location>
        <begin position="132"/>
        <end position="198"/>
    </location>
</feature>
<proteinExistence type="predicted"/>
<protein>
    <submittedName>
        <fullName evidence="2">FBD protein</fullName>
    </submittedName>
</protein>
<dbReference type="AlphaFoldDB" id="G7JB07"/>
<dbReference type="PaxDb" id="3880-AES73635"/>
<dbReference type="PANTHER" id="PTHR31900">
    <property type="entry name" value="F-BOX/RNI SUPERFAMILY PROTEIN-RELATED"/>
    <property type="match status" value="1"/>
</dbReference>
<reference evidence="3" key="3">
    <citation type="submission" date="2015-04" db="UniProtKB">
        <authorList>
            <consortium name="EnsemblPlants"/>
        </authorList>
    </citation>
    <scope>IDENTIFICATION</scope>
    <source>
        <strain evidence="3">cv. Jemalong A17</strain>
    </source>
</reference>
<dbReference type="EMBL" id="CM001219">
    <property type="protein sequence ID" value="AES73635.1"/>
    <property type="molecule type" value="Genomic_DNA"/>
</dbReference>
<reference evidence="2 4" key="2">
    <citation type="journal article" date="2014" name="BMC Genomics">
        <title>An improved genome release (version Mt4.0) for the model legume Medicago truncatula.</title>
        <authorList>
            <person name="Tang H."/>
            <person name="Krishnakumar V."/>
            <person name="Bidwell S."/>
            <person name="Rosen B."/>
            <person name="Chan A."/>
            <person name="Zhou S."/>
            <person name="Gentzbittel L."/>
            <person name="Childs K.L."/>
            <person name="Yandell M."/>
            <person name="Gundlach H."/>
            <person name="Mayer K.F."/>
            <person name="Schwartz D.C."/>
            <person name="Town C.D."/>
        </authorList>
    </citation>
    <scope>GENOME REANNOTATION</scope>
    <source>
        <strain evidence="3 4">cv. Jemalong A17</strain>
    </source>
</reference>
<dbReference type="InterPro" id="IPR050232">
    <property type="entry name" value="FBL13/AtMIF1-like"/>
</dbReference>
<accession>G7JB07</accession>
<dbReference type="HOGENOM" id="CLU_1162623_0_0_1"/>
<evidence type="ECO:0000313" key="3">
    <source>
        <dbReference type="EnsemblPlants" id="AES73635"/>
    </source>
</evidence>
<evidence type="ECO:0000259" key="1">
    <source>
        <dbReference type="SMART" id="SM00579"/>
    </source>
</evidence>
<dbReference type="Proteomes" id="UP000002051">
    <property type="component" value="Chromosome 3"/>
</dbReference>
<gene>
    <name evidence="2" type="ordered locus">MTR_3g106960</name>
</gene>
<dbReference type="EnsemblPlants" id="AES73635">
    <property type="protein sequence ID" value="AES73635"/>
    <property type="gene ID" value="MTR_3g106960"/>
</dbReference>
<evidence type="ECO:0000313" key="2">
    <source>
        <dbReference type="EMBL" id="AES73635.1"/>
    </source>
</evidence>
<keyword evidence="4" id="KW-1185">Reference proteome</keyword>
<dbReference type="SMART" id="SM00579">
    <property type="entry name" value="FBD"/>
    <property type="match status" value="1"/>
</dbReference>
<reference evidence="2 4" key="1">
    <citation type="journal article" date="2011" name="Nature">
        <title>The Medicago genome provides insight into the evolution of rhizobial symbioses.</title>
        <authorList>
            <person name="Young N.D."/>
            <person name="Debelle F."/>
            <person name="Oldroyd G.E."/>
            <person name="Geurts R."/>
            <person name="Cannon S.B."/>
            <person name="Udvardi M.K."/>
            <person name="Benedito V.A."/>
            <person name="Mayer K.F."/>
            <person name="Gouzy J."/>
            <person name="Schoof H."/>
            <person name="Van de Peer Y."/>
            <person name="Proost S."/>
            <person name="Cook D.R."/>
            <person name="Meyers B.C."/>
            <person name="Spannagl M."/>
            <person name="Cheung F."/>
            <person name="De Mita S."/>
            <person name="Krishnakumar V."/>
            <person name="Gundlach H."/>
            <person name="Zhou S."/>
            <person name="Mudge J."/>
            <person name="Bharti A.K."/>
            <person name="Murray J.D."/>
            <person name="Naoumkina M.A."/>
            <person name="Rosen B."/>
            <person name="Silverstein K.A."/>
            <person name="Tang H."/>
            <person name="Rombauts S."/>
            <person name="Zhao P.X."/>
            <person name="Zhou P."/>
            <person name="Barbe V."/>
            <person name="Bardou P."/>
            <person name="Bechner M."/>
            <person name="Bellec A."/>
            <person name="Berger A."/>
            <person name="Berges H."/>
            <person name="Bidwell S."/>
            <person name="Bisseling T."/>
            <person name="Choisne N."/>
            <person name="Couloux A."/>
            <person name="Denny R."/>
            <person name="Deshpande S."/>
            <person name="Dai X."/>
            <person name="Doyle J.J."/>
            <person name="Dudez A.M."/>
            <person name="Farmer A.D."/>
            <person name="Fouteau S."/>
            <person name="Franken C."/>
            <person name="Gibelin C."/>
            <person name="Gish J."/>
            <person name="Goldstein S."/>
            <person name="Gonzalez A.J."/>
            <person name="Green P.J."/>
            <person name="Hallab A."/>
            <person name="Hartog M."/>
            <person name="Hua A."/>
            <person name="Humphray S.J."/>
            <person name="Jeong D.H."/>
            <person name="Jing Y."/>
            <person name="Jocker A."/>
            <person name="Kenton S.M."/>
            <person name="Kim D.J."/>
            <person name="Klee K."/>
            <person name="Lai H."/>
            <person name="Lang C."/>
            <person name="Lin S."/>
            <person name="Macmil S.L."/>
            <person name="Magdelenat G."/>
            <person name="Matthews L."/>
            <person name="McCorrison J."/>
            <person name="Monaghan E.L."/>
            <person name="Mun J.H."/>
            <person name="Najar F.Z."/>
            <person name="Nicholson C."/>
            <person name="Noirot C."/>
            <person name="O'Bleness M."/>
            <person name="Paule C.R."/>
            <person name="Poulain J."/>
            <person name="Prion F."/>
            <person name="Qin B."/>
            <person name="Qu C."/>
            <person name="Retzel E.F."/>
            <person name="Riddle C."/>
            <person name="Sallet E."/>
            <person name="Samain S."/>
            <person name="Samson N."/>
            <person name="Sanders I."/>
            <person name="Saurat O."/>
            <person name="Scarpelli C."/>
            <person name="Schiex T."/>
            <person name="Segurens B."/>
            <person name="Severin A.J."/>
            <person name="Sherrier D.J."/>
            <person name="Shi R."/>
            <person name="Sims S."/>
            <person name="Singer S.R."/>
            <person name="Sinharoy S."/>
            <person name="Sterck L."/>
            <person name="Viollet A."/>
            <person name="Wang B.B."/>
            <person name="Wang K."/>
            <person name="Wang M."/>
            <person name="Wang X."/>
            <person name="Warfsmann J."/>
            <person name="Weissenbach J."/>
            <person name="White D.D."/>
            <person name="White J.D."/>
            <person name="Wiley G.B."/>
            <person name="Wincker P."/>
            <person name="Xing Y."/>
            <person name="Yang L."/>
            <person name="Yao Z."/>
            <person name="Ying F."/>
            <person name="Zhai J."/>
            <person name="Zhou L."/>
            <person name="Zuber A."/>
            <person name="Denarie J."/>
            <person name="Dixon R.A."/>
            <person name="May G.D."/>
            <person name="Schwartz D.C."/>
            <person name="Rogers J."/>
            <person name="Quetier F."/>
            <person name="Town C.D."/>
            <person name="Roe B.A."/>
        </authorList>
    </citation>
    <scope>NUCLEOTIDE SEQUENCE [LARGE SCALE GENOMIC DNA]</scope>
    <source>
        <strain evidence="2">A17</strain>
        <strain evidence="3 4">cv. Jemalong A17</strain>
    </source>
</reference>
<sequence length="239" mass="27794">MLEELYAFRLEFYTPEEESLSYQEYESLDLRKLTIACMPSTFCHFPLKALHNVKELYIEINQVYRGFMRFPLFFHNLTNLGLYSINSNWHLLAQVLNHCPSLQNVELSEGTANGIREDVHENWEDHPIFVPQSLSLQLKTCKLLNFLGEEGELLLARYILKNARVLQTMKIHCSDDPKIGRELLLCPRAGPLLHVKLLLNVNKLCESSKADGFGAAWMTLTETSASWWFHERSDYPDYH</sequence>
<dbReference type="Pfam" id="PF08387">
    <property type="entry name" value="FBD"/>
    <property type="match status" value="1"/>
</dbReference>
<name>G7JB07_MEDTR</name>
<dbReference type="InterPro" id="IPR006566">
    <property type="entry name" value="FBD"/>
</dbReference>
<organism evidence="2 4">
    <name type="scientific">Medicago truncatula</name>
    <name type="common">Barrel medic</name>
    <name type="synonym">Medicago tribuloides</name>
    <dbReference type="NCBI Taxonomy" id="3880"/>
    <lineage>
        <taxon>Eukaryota</taxon>
        <taxon>Viridiplantae</taxon>
        <taxon>Streptophyta</taxon>
        <taxon>Embryophyta</taxon>
        <taxon>Tracheophyta</taxon>
        <taxon>Spermatophyta</taxon>
        <taxon>Magnoliopsida</taxon>
        <taxon>eudicotyledons</taxon>
        <taxon>Gunneridae</taxon>
        <taxon>Pentapetalae</taxon>
        <taxon>rosids</taxon>
        <taxon>fabids</taxon>
        <taxon>Fabales</taxon>
        <taxon>Fabaceae</taxon>
        <taxon>Papilionoideae</taxon>
        <taxon>50 kb inversion clade</taxon>
        <taxon>NPAAA clade</taxon>
        <taxon>Hologalegina</taxon>
        <taxon>IRL clade</taxon>
        <taxon>Trifolieae</taxon>
        <taxon>Medicago</taxon>
    </lineage>
</organism>